<organism evidence="2 3">
    <name type="scientific">Gigaspora margarita</name>
    <dbReference type="NCBI Taxonomy" id="4874"/>
    <lineage>
        <taxon>Eukaryota</taxon>
        <taxon>Fungi</taxon>
        <taxon>Fungi incertae sedis</taxon>
        <taxon>Mucoromycota</taxon>
        <taxon>Glomeromycotina</taxon>
        <taxon>Glomeromycetes</taxon>
        <taxon>Diversisporales</taxon>
        <taxon>Gigasporaceae</taxon>
        <taxon>Gigaspora</taxon>
    </lineage>
</organism>
<evidence type="ECO:0000313" key="3">
    <source>
        <dbReference type="Proteomes" id="UP000789901"/>
    </source>
</evidence>
<feature type="compositionally biased region" description="Basic residues" evidence="1">
    <location>
        <begin position="22"/>
        <end position="36"/>
    </location>
</feature>
<dbReference type="EMBL" id="CAJVQB010003236">
    <property type="protein sequence ID" value="CAG8602029.1"/>
    <property type="molecule type" value="Genomic_DNA"/>
</dbReference>
<name>A0ABN7UJG0_GIGMA</name>
<evidence type="ECO:0000256" key="1">
    <source>
        <dbReference type="SAM" id="MobiDB-lite"/>
    </source>
</evidence>
<protein>
    <submittedName>
        <fullName evidence="2">29069_t:CDS:1</fullName>
    </submittedName>
</protein>
<sequence>MNLNQSIKQKREKEANCTAIKEKKKSSRKQENKKKKLEINMESTNEKNCKEYQAELNKELKKKLSKNSEKGSIQSGVLDHHTLKNKILDELWNIIKSSIKKSAASKLLQKKKTYVVEDISYTDTENKKLRKDIRTLGK</sequence>
<reference evidence="2 3" key="1">
    <citation type="submission" date="2021-06" db="EMBL/GenBank/DDBJ databases">
        <authorList>
            <person name="Kallberg Y."/>
            <person name="Tangrot J."/>
            <person name="Rosling A."/>
        </authorList>
    </citation>
    <scope>NUCLEOTIDE SEQUENCE [LARGE SCALE GENOMIC DNA]</scope>
    <source>
        <strain evidence="2 3">120-4 pot B 10/14</strain>
    </source>
</reference>
<comment type="caution">
    <text evidence="2">The sequence shown here is derived from an EMBL/GenBank/DDBJ whole genome shotgun (WGS) entry which is preliminary data.</text>
</comment>
<feature type="region of interest" description="Disordered" evidence="1">
    <location>
        <begin position="1"/>
        <end position="42"/>
    </location>
</feature>
<keyword evidence="3" id="KW-1185">Reference proteome</keyword>
<evidence type="ECO:0000313" key="2">
    <source>
        <dbReference type="EMBL" id="CAG8602029.1"/>
    </source>
</evidence>
<dbReference type="Proteomes" id="UP000789901">
    <property type="component" value="Unassembled WGS sequence"/>
</dbReference>
<gene>
    <name evidence="2" type="ORF">GMARGA_LOCUS6933</name>
</gene>
<accession>A0ABN7UJG0</accession>
<proteinExistence type="predicted"/>